<evidence type="ECO:0000313" key="4">
    <source>
        <dbReference type="EMBL" id="MBB3208006.1"/>
    </source>
</evidence>
<feature type="region of interest" description="Disordered" evidence="2">
    <location>
        <begin position="294"/>
        <end position="329"/>
    </location>
</feature>
<evidence type="ECO:0000256" key="1">
    <source>
        <dbReference type="SAM" id="Coils"/>
    </source>
</evidence>
<dbReference type="RefSeq" id="WP_184306254.1">
    <property type="nucleotide sequence ID" value="NZ_JACHXU010000013.1"/>
</dbReference>
<keyword evidence="5" id="KW-1185">Reference proteome</keyword>
<sequence>MTTENLETAADLVARLGPPPNDIAEGWLDDARTHIASYSATSFDPSDPVWQQLFVDESGRLYLSNDSASPDTPKSEISDTDAAEQDAIKPALSTIPDLKTEPEQPSQGSDARTDQDNPRNLKRFAVPGIAIGIIAVAIAAYTLRGSFDDQSPQSTAMSTPDKSTGPASSADSASNVFDTRSARKPSTRPFDQDVSAETLETVMDTAEMPNTDVIPRDANVDTSLLGVSLDSFLPPSISNVVDDDTPSTAGSSDSVDGSPIAAPEPLDGSNTPTPEIASVDIAADDSELTDDEMLEDAEEQQTQSISSSEPQTTSVSLPKAPTKSRTELPPTVLLFANESRLENLQFEFPDDSPLRLQSDSSDNEWKITEASDETPLARIEMHPGDDETESGLTFRWLAEAADSRRSDAIINGRLRTDAGDIIHLRSQLDAAPIPLNLQRRDEKLKWNLGGPIVAKSTRLSVSVDVPEDVAIEWIEEIDGGSPRSTRGIAILTLKDSPDASALVVRMDIRTSGSLSMRVRYGGRLGPTMPWQWTDAKTIRSTLDAVTAQLQAADEQLLMLDTAISRAEKLRARRQEVSLEMQRDRIEEAVRGGTAMAKRLAELDQLVALLDADAKITSELNVHWPDGSIQTLLSLR</sequence>
<evidence type="ECO:0000256" key="2">
    <source>
        <dbReference type="SAM" id="MobiDB-lite"/>
    </source>
</evidence>
<feature type="transmembrane region" description="Helical" evidence="3">
    <location>
        <begin position="124"/>
        <end position="143"/>
    </location>
</feature>
<keyword evidence="3" id="KW-1133">Transmembrane helix</keyword>
<feature type="compositionally biased region" description="Polar residues" evidence="2">
    <location>
        <begin position="149"/>
        <end position="178"/>
    </location>
</feature>
<evidence type="ECO:0000313" key="5">
    <source>
        <dbReference type="Proteomes" id="UP000536179"/>
    </source>
</evidence>
<name>A0A7W5E0P6_9BACT</name>
<dbReference type="Proteomes" id="UP000536179">
    <property type="component" value="Unassembled WGS sequence"/>
</dbReference>
<feature type="coiled-coil region" evidence="1">
    <location>
        <begin position="559"/>
        <end position="586"/>
    </location>
</feature>
<feature type="region of interest" description="Disordered" evidence="2">
    <location>
        <begin position="149"/>
        <end position="196"/>
    </location>
</feature>
<feature type="region of interest" description="Disordered" evidence="2">
    <location>
        <begin position="61"/>
        <end position="120"/>
    </location>
</feature>
<reference evidence="4 5" key="1">
    <citation type="submission" date="2020-08" db="EMBL/GenBank/DDBJ databases">
        <title>Genomic Encyclopedia of Type Strains, Phase III (KMG-III): the genomes of soil and plant-associated and newly described type strains.</title>
        <authorList>
            <person name="Whitman W."/>
        </authorList>
    </citation>
    <scope>NUCLEOTIDE SEQUENCE [LARGE SCALE GENOMIC DNA]</scope>
    <source>
        <strain evidence="4 5">CECT 8075</strain>
    </source>
</reference>
<keyword evidence="3" id="KW-0812">Transmembrane</keyword>
<protein>
    <recommendedName>
        <fullName evidence="6">Transmembrane protein</fullName>
    </recommendedName>
</protein>
<feature type="compositionally biased region" description="Polar residues" evidence="2">
    <location>
        <begin position="246"/>
        <end position="255"/>
    </location>
</feature>
<organism evidence="4 5">
    <name type="scientific">Aporhodopirellula rubra</name>
    <dbReference type="NCBI Taxonomy" id="980271"/>
    <lineage>
        <taxon>Bacteria</taxon>
        <taxon>Pseudomonadati</taxon>
        <taxon>Planctomycetota</taxon>
        <taxon>Planctomycetia</taxon>
        <taxon>Pirellulales</taxon>
        <taxon>Pirellulaceae</taxon>
        <taxon>Aporhodopirellula</taxon>
    </lineage>
</organism>
<feature type="region of interest" description="Disordered" evidence="2">
    <location>
        <begin position="233"/>
        <end position="276"/>
    </location>
</feature>
<accession>A0A7W5E0P6</accession>
<dbReference type="AlphaFoldDB" id="A0A7W5E0P6"/>
<evidence type="ECO:0000256" key="3">
    <source>
        <dbReference type="SAM" id="Phobius"/>
    </source>
</evidence>
<comment type="caution">
    <text evidence="4">The sequence shown here is derived from an EMBL/GenBank/DDBJ whole genome shotgun (WGS) entry which is preliminary data.</text>
</comment>
<keyword evidence="1" id="KW-0175">Coiled coil</keyword>
<evidence type="ECO:0008006" key="6">
    <source>
        <dbReference type="Google" id="ProtNLM"/>
    </source>
</evidence>
<gene>
    <name evidence="4" type="ORF">FHS27_003833</name>
</gene>
<feature type="compositionally biased region" description="Low complexity" evidence="2">
    <location>
        <begin position="300"/>
        <end position="316"/>
    </location>
</feature>
<dbReference type="EMBL" id="JACHXU010000013">
    <property type="protein sequence ID" value="MBB3208006.1"/>
    <property type="molecule type" value="Genomic_DNA"/>
</dbReference>
<proteinExistence type="predicted"/>
<keyword evidence="3" id="KW-0472">Membrane</keyword>